<evidence type="ECO:0000256" key="2">
    <source>
        <dbReference type="ARBA" id="ARBA00022679"/>
    </source>
</evidence>
<sequence>MNLINKKNSLILDFFGGSGTTGHAVLELNKEDNGNRKFILVTNNENNIATYVTYERLYRVINGKGSNDQKIAWTEKNEPFLDTKLRVIGIDDQNSISLDEKDTFNYNIVEKEALDGLKLLSSSYFNNKESIDLYYDLAALNPLVKNNNNEDK</sequence>
<dbReference type="SUPFAM" id="SSF53335">
    <property type="entry name" value="S-adenosyl-L-methionine-dependent methyltransferases"/>
    <property type="match status" value="1"/>
</dbReference>
<dbReference type="eggNOG" id="COG2189">
    <property type="taxonomic scope" value="Bacteria"/>
</dbReference>
<dbReference type="Proteomes" id="UP000004757">
    <property type="component" value="Unassembled WGS sequence"/>
</dbReference>
<evidence type="ECO:0000259" key="3">
    <source>
        <dbReference type="Pfam" id="PF01555"/>
    </source>
</evidence>
<proteinExistence type="predicted"/>
<dbReference type="GO" id="GO:0032259">
    <property type="term" value="P:methylation"/>
    <property type="evidence" value="ECO:0007669"/>
    <property type="project" value="UniProtKB-KW"/>
</dbReference>
<dbReference type="EMBL" id="ADNC01000018">
    <property type="protein sequence ID" value="EFF41488.1"/>
    <property type="molecule type" value="Genomic_DNA"/>
</dbReference>
<dbReference type="RefSeq" id="WP_005683544.1">
    <property type="nucleotide sequence ID" value="NZ_ADNC01000018.1"/>
</dbReference>
<organism evidence="4 5">
    <name type="scientific">Mycoplasmopsis alligatoris A21JP2</name>
    <dbReference type="NCBI Taxonomy" id="747682"/>
    <lineage>
        <taxon>Bacteria</taxon>
        <taxon>Bacillati</taxon>
        <taxon>Mycoplasmatota</taxon>
        <taxon>Mycoplasmoidales</taxon>
        <taxon>Metamycoplasmataceae</taxon>
        <taxon>Mycoplasmopsis</taxon>
    </lineage>
</organism>
<dbReference type="Gene3D" id="3.40.50.150">
    <property type="entry name" value="Vaccinia Virus protein VP39"/>
    <property type="match status" value="1"/>
</dbReference>
<dbReference type="InterPro" id="IPR029063">
    <property type="entry name" value="SAM-dependent_MTases_sf"/>
</dbReference>
<dbReference type="STRING" id="747682.MALL_0014"/>
<dbReference type="Pfam" id="PF01555">
    <property type="entry name" value="N6_N4_Mtase"/>
    <property type="match status" value="1"/>
</dbReference>
<evidence type="ECO:0000256" key="1">
    <source>
        <dbReference type="ARBA" id="ARBA00022603"/>
    </source>
</evidence>
<gene>
    <name evidence="4" type="ORF">MALL_0014</name>
</gene>
<name>D4XVZ1_9BACT</name>
<feature type="domain" description="DNA methylase N-4/N-6" evidence="3">
    <location>
        <begin position="5"/>
        <end position="41"/>
    </location>
</feature>
<dbReference type="GO" id="GO:0008170">
    <property type="term" value="F:N-methyltransferase activity"/>
    <property type="evidence" value="ECO:0007669"/>
    <property type="project" value="InterPro"/>
</dbReference>
<dbReference type="GO" id="GO:0003677">
    <property type="term" value="F:DNA binding"/>
    <property type="evidence" value="ECO:0007669"/>
    <property type="project" value="InterPro"/>
</dbReference>
<keyword evidence="1" id="KW-0489">Methyltransferase</keyword>
<accession>D4XVZ1</accession>
<dbReference type="AlphaFoldDB" id="D4XVZ1"/>
<reference evidence="4 5" key="1">
    <citation type="submission" date="2010-03" db="EMBL/GenBank/DDBJ databases">
        <authorList>
            <person name="Glass J.I."/>
            <person name="Benders G.A."/>
            <person name="Durkin A.S."/>
            <person name="Farmerie W.G."/>
            <person name="Hlavinka K."/>
            <person name="Hostetler J."/>
            <person name="Jackson J."/>
            <person name="May M.A."/>
            <person name="Miller R.H."/>
            <person name="Paralanov V."/>
            <person name="Radune D."/>
            <person name="Szczypinski B."/>
            <person name="Brown D.R."/>
        </authorList>
    </citation>
    <scope>NUCLEOTIDE SEQUENCE [LARGE SCALE GENOMIC DNA]</scope>
    <source>
        <strain evidence="4 5">A21JP2</strain>
    </source>
</reference>
<dbReference type="InterPro" id="IPR002941">
    <property type="entry name" value="DNA_methylase_N4/N6"/>
</dbReference>
<protein>
    <submittedName>
        <fullName evidence="4">Conserved domain protein</fullName>
    </submittedName>
</protein>
<keyword evidence="2" id="KW-0808">Transferase</keyword>
<evidence type="ECO:0000313" key="5">
    <source>
        <dbReference type="Proteomes" id="UP000004757"/>
    </source>
</evidence>
<comment type="caution">
    <text evidence="4">The sequence shown here is derived from an EMBL/GenBank/DDBJ whole genome shotgun (WGS) entry which is preliminary data.</text>
</comment>
<evidence type="ECO:0000313" key="4">
    <source>
        <dbReference type="EMBL" id="EFF41488.1"/>
    </source>
</evidence>
<keyword evidence="5" id="KW-1185">Reference proteome</keyword>